<proteinExistence type="predicted"/>
<protein>
    <submittedName>
        <fullName evidence="2">Uroporphyrinogen decarboxylase</fullName>
    </submittedName>
</protein>
<sequence>MTYSKKSRFYNVLAHGKKERHLVSGWHHFLEKEQTASDLAEATITFAKQYDWDWIKINPRATYLAEAFGNVYDFNDYKWVFPRQVKPFIQNGDDLNKVKYVNALESEPLKEQLDAVEQIRAALDDMPLVQTVFSPLTILMFLTGHISYVDQTMYGSENPIDFHELLVSHRQDVHQALHAIALTMADYVKELENQGGDGLFYATTGTTHPDLFTESQFDEFSRPYDHIVLQAIKPGGRILHTCGSYADPERFNDYPVEGISWDPDAEGNPDLTVNLDKVKVAGVDHHIFHTEDPEPVRIQAQQALYMMKDQPFLLVPNCAVSPDASHSTLKALRESINN</sequence>
<dbReference type="AlphaFoldDB" id="A0A1G6IZB4"/>
<evidence type="ECO:0000313" key="2">
    <source>
        <dbReference type="EMBL" id="SDC11902.1"/>
    </source>
</evidence>
<dbReference type="Gene3D" id="3.20.20.210">
    <property type="match status" value="1"/>
</dbReference>
<name>A0A1G6IZB4_9BACI</name>
<dbReference type="InterPro" id="IPR038071">
    <property type="entry name" value="UROD/MetE-like_sf"/>
</dbReference>
<dbReference type="InterPro" id="IPR000257">
    <property type="entry name" value="Uroporphyrinogen_deCOase"/>
</dbReference>
<keyword evidence="3" id="KW-1185">Reference proteome</keyword>
<feature type="domain" description="Uroporphyrinogen decarboxylase (URO-D)" evidence="1">
    <location>
        <begin position="20"/>
        <end position="337"/>
    </location>
</feature>
<dbReference type="OrthoDB" id="7375127at2"/>
<organism evidence="2 3">
    <name type="scientific">Pelagirhabdus alkalitolerans</name>
    <dbReference type="NCBI Taxonomy" id="1612202"/>
    <lineage>
        <taxon>Bacteria</taxon>
        <taxon>Bacillati</taxon>
        <taxon>Bacillota</taxon>
        <taxon>Bacilli</taxon>
        <taxon>Bacillales</taxon>
        <taxon>Bacillaceae</taxon>
        <taxon>Pelagirhabdus</taxon>
    </lineage>
</organism>
<dbReference type="EMBL" id="FMYI01000004">
    <property type="protein sequence ID" value="SDC11902.1"/>
    <property type="molecule type" value="Genomic_DNA"/>
</dbReference>
<dbReference type="PANTHER" id="PTHR47099:SF1">
    <property type="entry name" value="METHYLCOBAMIDE:COM METHYLTRANSFERASE MTBA"/>
    <property type="match status" value="1"/>
</dbReference>
<dbReference type="PANTHER" id="PTHR47099">
    <property type="entry name" value="METHYLCOBAMIDE:COM METHYLTRANSFERASE MTBA"/>
    <property type="match status" value="1"/>
</dbReference>
<evidence type="ECO:0000259" key="1">
    <source>
        <dbReference type="Pfam" id="PF01208"/>
    </source>
</evidence>
<gene>
    <name evidence="2" type="ORF">SAMN05421734_104182</name>
</gene>
<evidence type="ECO:0000313" key="3">
    <source>
        <dbReference type="Proteomes" id="UP000242949"/>
    </source>
</evidence>
<dbReference type="GO" id="GO:0004853">
    <property type="term" value="F:uroporphyrinogen decarboxylase activity"/>
    <property type="evidence" value="ECO:0007669"/>
    <property type="project" value="InterPro"/>
</dbReference>
<dbReference type="RefSeq" id="WP_090795217.1">
    <property type="nucleotide sequence ID" value="NZ_FMYI01000004.1"/>
</dbReference>
<accession>A0A1G6IZB4</accession>
<dbReference type="GO" id="GO:0006779">
    <property type="term" value="P:porphyrin-containing compound biosynthetic process"/>
    <property type="evidence" value="ECO:0007669"/>
    <property type="project" value="InterPro"/>
</dbReference>
<dbReference type="Proteomes" id="UP000242949">
    <property type="component" value="Unassembled WGS sequence"/>
</dbReference>
<reference evidence="3" key="1">
    <citation type="submission" date="2016-09" db="EMBL/GenBank/DDBJ databases">
        <authorList>
            <person name="Varghese N."/>
            <person name="Submissions S."/>
        </authorList>
    </citation>
    <scope>NUCLEOTIDE SEQUENCE [LARGE SCALE GENOMIC DNA]</scope>
    <source>
        <strain evidence="3">S5</strain>
    </source>
</reference>
<dbReference type="SUPFAM" id="SSF51726">
    <property type="entry name" value="UROD/MetE-like"/>
    <property type="match status" value="1"/>
</dbReference>
<dbReference type="InterPro" id="IPR052024">
    <property type="entry name" value="Methanogen_methyltrans"/>
</dbReference>
<dbReference type="Pfam" id="PF01208">
    <property type="entry name" value="URO-D"/>
    <property type="match status" value="1"/>
</dbReference>
<dbReference type="STRING" id="1612202.SAMN05421734_104182"/>